<dbReference type="EMBL" id="JADNRY010000232">
    <property type="protein sequence ID" value="KAF9060681.1"/>
    <property type="molecule type" value="Genomic_DNA"/>
</dbReference>
<dbReference type="AlphaFoldDB" id="A0A9P5P9B9"/>
<organism evidence="1 2">
    <name type="scientific">Rhodocollybia butyracea</name>
    <dbReference type="NCBI Taxonomy" id="206335"/>
    <lineage>
        <taxon>Eukaryota</taxon>
        <taxon>Fungi</taxon>
        <taxon>Dikarya</taxon>
        <taxon>Basidiomycota</taxon>
        <taxon>Agaricomycotina</taxon>
        <taxon>Agaricomycetes</taxon>
        <taxon>Agaricomycetidae</taxon>
        <taxon>Agaricales</taxon>
        <taxon>Marasmiineae</taxon>
        <taxon>Omphalotaceae</taxon>
        <taxon>Rhodocollybia</taxon>
    </lineage>
</organism>
<evidence type="ECO:0000313" key="2">
    <source>
        <dbReference type="Proteomes" id="UP000772434"/>
    </source>
</evidence>
<evidence type="ECO:0000313" key="1">
    <source>
        <dbReference type="EMBL" id="KAF9060681.1"/>
    </source>
</evidence>
<accession>A0A9P5P9B9</accession>
<name>A0A9P5P9B9_9AGAR</name>
<proteinExistence type="predicted"/>
<protein>
    <submittedName>
        <fullName evidence="1">Uncharacterized protein</fullName>
    </submittedName>
</protein>
<comment type="caution">
    <text evidence="1">The sequence shown here is derived from an EMBL/GenBank/DDBJ whole genome shotgun (WGS) entry which is preliminary data.</text>
</comment>
<dbReference type="Proteomes" id="UP000772434">
    <property type="component" value="Unassembled WGS sequence"/>
</dbReference>
<gene>
    <name evidence="1" type="ORF">BDP27DRAFT_1370329</name>
</gene>
<reference evidence="1" key="1">
    <citation type="submission" date="2020-11" db="EMBL/GenBank/DDBJ databases">
        <authorList>
            <consortium name="DOE Joint Genome Institute"/>
            <person name="Ahrendt S."/>
            <person name="Riley R."/>
            <person name="Andreopoulos W."/>
            <person name="Labutti K."/>
            <person name="Pangilinan J."/>
            <person name="Ruiz-Duenas F.J."/>
            <person name="Barrasa J.M."/>
            <person name="Sanchez-Garcia M."/>
            <person name="Camarero S."/>
            <person name="Miyauchi S."/>
            <person name="Serrano A."/>
            <person name="Linde D."/>
            <person name="Babiker R."/>
            <person name="Drula E."/>
            <person name="Ayuso-Fernandez I."/>
            <person name="Pacheco R."/>
            <person name="Padilla G."/>
            <person name="Ferreira P."/>
            <person name="Barriuso J."/>
            <person name="Kellner H."/>
            <person name="Castanera R."/>
            <person name="Alfaro M."/>
            <person name="Ramirez L."/>
            <person name="Pisabarro A.G."/>
            <person name="Kuo A."/>
            <person name="Tritt A."/>
            <person name="Lipzen A."/>
            <person name="He G."/>
            <person name="Yan M."/>
            <person name="Ng V."/>
            <person name="Cullen D."/>
            <person name="Martin F."/>
            <person name="Rosso M.-N."/>
            <person name="Henrissat B."/>
            <person name="Hibbett D."/>
            <person name="Martinez A.T."/>
            <person name="Grigoriev I.V."/>
        </authorList>
    </citation>
    <scope>NUCLEOTIDE SEQUENCE</scope>
    <source>
        <strain evidence="1">AH 40177</strain>
    </source>
</reference>
<keyword evidence="2" id="KW-1185">Reference proteome</keyword>
<sequence>MNSLTKMVWPVCHVRSNKKGLWCKQRPGRWKRGGTTCSQKVGTVGVELSSANICSTIIGRLFLEKRLFSQFSKLEVAKTATRNGSIASCVVAEVDVNGQDQNRLCPNWLVDSCRNGKDGTGNWVEQCAGSTVVLST</sequence>